<evidence type="ECO:0000313" key="3">
    <source>
        <dbReference type="Proteomes" id="UP000265520"/>
    </source>
</evidence>
<dbReference type="AlphaFoldDB" id="A0A392QYP9"/>
<feature type="compositionally biased region" description="Basic and acidic residues" evidence="1">
    <location>
        <begin position="1"/>
        <end position="13"/>
    </location>
</feature>
<feature type="compositionally biased region" description="Low complexity" evidence="1">
    <location>
        <begin position="30"/>
        <end position="57"/>
    </location>
</feature>
<keyword evidence="3" id="KW-1185">Reference proteome</keyword>
<dbReference type="Proteomes" id="UP000265520">
    <property type="component" value="Unassembled WGS sequence"/>
</dbReference>
<feature type="region of interest" description="Disordered" evidence="1">
    <location>
        <begin position="1"/>
        <end position="57"/>
    </location>
</feature>
<accession>A0A392QYP9</accession>
<name>A0A392QYP9_9FABA</name>
<evidence type="ECO:0000256" key="1">
    <source>
        <dbReference type="SAM" id="MobiDB-lite"/>
    </source>
</evidence>
<proteinExistence type="predicted"/>
<evidence type="ECO:0000313" key="2">
    <source>
        <dbReference type="EMBL" id="MCI29014.1"/>
    </source>
</evidence>
<feature type="non-terminal residue" evidence="2">
    <location>
        <position position="57"/>
    </location>
</feature>
<reference evidence="2 3" key="1">
    <citation type="journal article" date="2018" name="Front. Plant Sci.">
        <title>Red Clover (Trifolium pratense) and Zigzag Clover (T. medium) - A Picture of Genomic Similarities and Differences.</title>
        <authorList>
            <person name="Dluhosova J."/>
            <person name="Istvanek J."/>
            <person name="Nedelnik J."/>
            <person name="Repkova J."/>
        </authorList>
    </citation>
    <scope>NUCLEOTIDE SEQUENCE [LARGE SCALE GENOMIC DNA]</scope>
    <source>
        <strain evidence="3">cv. 10/8</strain>
        <tissue evidence="2">Leaf</tissue>
    </source>
</reference>
<comment type="caution">
    <text evidence="2">The sequence shown here is derived from an EMBL/GenBank/DDBJ whole genome shotgun (WGS) entry which is preliminary data.</text>
</comment>
<protein>
    <submittedName>
        <fullName evidence="2">Uncharacterized protein</fullName>
    </submittedName>
</protein>
<organism evidence="2 3">
    <name type="scientific">Trifolium medium</name>
    <dbReference type="NCBI Taxonomy" id="97028"/>
    <lineage>
        <taxon>Eukaryota</taxon>
        <taxon>Viridiplantae</taxon>
        <taxon>Streptophyta</taxon>
        <taxon>Embryophyta</taxon>
        <taxon>Tracheophyta</taxon>
        <taxon>Spermatophyta</taxon>
        <taxon>Magnoliopsida</taxon>
        <taxon>eudicotyledons</taxon>
        <taxon>Gunneridae</taxon>
        <taxon>Pentapetalae</taxon>
        <taxon>rosids</taxon>
        <taxon>fabids</taxon>
        <taxon>Fabales</taxon>
        <taxon>Fabaceae</taxon>
        <taxon>Papilionoideae</taxon>
        <taxon>50 kb inversion clade</taxon>
        <taxon>NPAAA clade</taxon>
        <taxon>Hologalegina</taxon>
        <taxon>IRL clade</taxon>
        <taxon>Trifolieae</taxon>
        <taxon>Trifolium</taxon>
    </lineage>
</organism>
<dbReference type="EMBL" id="LXQA010169678">
    <property type="protein sequence ID" value="MCI29014.1"/>
    <property type="molecule type" value="Genomic_DNA"/>
</dbReference>
<sequence>MSLQLRRDRREGGSRFPPQRAPRQEWVPKGTGASTTTAPTTSTTAPTTTATAATAVV</sequence>